<protein>
    <recommendedName>
        <fullName evidence="1">RNA helicase</fullName>
        <ecNumber evidence="1">3.6.4.13</ecNumber>
    </recommendedName>
</protein>
<evidence type="ECO:0000256" key="1">
    <source>
        <dbReference type="ARBA" id="ARBA00012552"/>
    </source>
</evidence>
<dbReference type="InterPro" id="IPR027417">
    <property type="entry name" value="P-loop_NTPase"/>
</dbReference>
<keyword evidence="13" id="KW-0862">Zinc</keyword>
<keyword evidence="5" id="KW-0221">Differentiation</keyword>
<dbReference type="GO" id="GO:0031047">
    <property type="term" value="P:regulatory ncRNA-mediated gene silencing"/>
    <property type="evidence" value="ECO:0007669"/>
    <property type="project" value="UniProtKB-KW"/>
</dbReference>
<dbReference type="GO" id="GO:0051321">
    <property type="term" value="P:meiotic cell cycle"/>
    <property type="evidence" value="ECO:0007669"/>
    <property type="project" value="UniProtKB-KW"/>
</dbReference>
<comment type="catalytic activity">
    <reaction evidence="12">
        <text>ATP + H2O = ADP + phosphate + H(+)</text>
        <dbReference type="Rhea" id="RHEA:13065"/>
        <dbReference type="ChEBI" id="CHEBI:15377"/>
        <dbReference type="ChEBI" id="CHEBI:15378"/>
        <dbReference type="ChEBI" id="CHEBI:30616"/>
        <dbReference type="ChEBI" id="CHEBI:43474"/>
        <dbReference type="ChEBI" id="CHEBI:456216"/>
        <dbReference type="EC" id="3.6.4.13"/>
    </reaction>
</comment>
<evidence type="ECO:0000256" key="2">
    <source>
        <dbReference type="ARBA" id="ARBA00022473"/>
    </source>
</evidence>
<accession>A0A2K9QLB1</accession>
<evidence type="ECO:0000259" key="15">
    <source>
        <dbReference type="PROSITE" id="PS50103"/>
    </source>
</evidence>
<dbReference type="GO" id="GO:0016787">
    <property type="term" value="F:hydrolase activity"/>
    <property type="evidence" value="ECO:0007669"/>
    <property type="project" value="UniProtKB-KW"/>
</dbReference>
<dbReference type="Gene3D" id="2.40.50.90">
    <property type="match status" value="2"/>
</dbReference>
<keyword evidence="3" id="KW-0677">Repeat</keyword>
<dbReference type="InterPro" id="IPR035437">
    <property type="entry name" value="SNase_OB-fold_sf"/>
</dbReference>
<dbReference type="Pfam" id="PF00567">
    <property type="entry name" value="TUDOR"/>
    <property type="match status" value="2"/>
</dbReference>
<dbReference type="GO" id="GO:0003724">
    <property type="term" value="F:RNA helicase activity"/>
    <property type="evidence" value="ECO:0007669"/>
    <property type="project" value="UniProtKB-EC"/>
</dbReference>
<dbReference type="FunFam" id="3.40.50.300:FF:001416">
    <property type="entry name" value="Tudor domain containing 12"/>
    <property type="match status" value="1"/>
</dbReference>
<dbReference type="SUPFAM" id="SSF52540">
    <property type="entry name" value="P-loop containing nucleoside triphosphate hydrolases"/>
    <property type="match status" value="2"/>
</dbReference>
<dbReference type="EMBL" id="KY421603">
    <property type="protein sequence ID" value="AUR33460.1"/>
    <property type="molecule type" value="mRNA"/>
</dbReference>
<dbReference type="PANTHER" id="PTHR22655:SF2">
    <property type="entry name" value="ATP-DEPENDENT RNA HELICASE TDRD12-RELATED"/>
    <property type="match status" value="1"/>
</dbReference>
<reference evidence="16" key="1">
    <citation type="submission" date="2017-01" db="EMBL/GenBank/DDBJ databases">
        <title>Expansion of two multi-Tudor members and contraction of two mono-Tudor members in fish.</title>
        <authorList>
            <person name="Chen F."/>
            <person name="Luo M."/>
            <person name="Lai F."/>
            <person name="Yi M."/>
            <person name="Yu C."/>
            <person name="Cheng H."/>
            <person name="Zhou R."/>
        </authorList>
    </citation>
    <scope>NUCLEOTIDE SEQUENCE</scope>
</reference>
<evidence type="ECO:0000256" key="4">
    <source>
        <dbReference type="ARBA" id="ARBA00022741"/>
    </source>
</evidence>
<dbReference type="Gene3D" id="3.40.50.300">
    <property type="entry name" value="P-loop containing nucleotide triphosphate hydrolases"/>
    <property type="match status" value="2"/>
</dbReference>
<dbReference type="Pfam" id="PF00270">
    <property type="entry name" value="DEAD"/>
    <property type="match status" value="1"/>
</dbReference>
<feature type="zinc finger region" description="C3H1-type" evidence="13">
    <location>
        <begin position="890"/>
        <end position="918"/>
    </location>
</feature>
<evidence type="ECO:0000256" key="8">
    <source>
        <dbReference type="ARBA" id="ARBA00022840"/>
    </source>
</evidence>
<organism evidence="16">
    <name type="scientific">Monopterus albus</name>
    <name type="common">Swamp eel</name>
    <dbReference type="NCBI Taxonomy" id="43700"/>
    <lineage>
        <taxon>Eukaryota</taxon>
        <taxon>Metazoa</taxon>
        <taxon>Chordata</taxon>
        <taxon>Craniata</taxon>
        <taxon>Vertebrata</taxon>
        <taxon>Euteleostomi</taxon>
        <taxon>Actinopterygii</taxon>
        <taxon>Neopterygii</taxon>
        <taxon>Teleostei</taxon>
        <taxon>Neoteleostei</taxon>
        <taxon>Acanthomorphata</taxon>
        <taxon>Anabantaria</taxon>
        <taxon>Synbranchiformes</taxon>
        <taxon>Synbranchidae</taxon>
        <taxon>Monopterus</taxon>
    </lineage>
</organism>
<sequence length="1150" mass="127828">MLKLSVLKVENPSCFWGRVIWASGGNTQTTEQYDNLHTQMNLFYHNISWNLRKLNPRPIEEGKVYVVYWPVMKSWCRAMVESVIMDSESCRARCLLVDHGEWLVAPSDQIRDAAQNFLRLPFWVRKFHLGGIQPTTLRVSFLEKAKLVPSTRWDSSATLYLHNLLKDSTQAEAVLLESEPESTSIELYLTIRDIKICVNDDLVAKGFAYYSSTKSTDGSGLGEVVRFPVVPSSGLHQIVSKTSNKPPSVRVNSLAAPRAGDLLTAPSPPQSQEHEQMISKAYGRSEVTEQPPGSQSKNSLGAAAERASSEDPDLSPSAALTTDLSLFRSLKSLNSSTVYQQEAHSELNDCHPTEMTSVCITCTKQGRLTSETVIPEEDVLLCMSGKSGAASFVESRQVHLPDAGDETSSESGPTEKTWRCIEDWACARLLEWLNPGRLNPNPHAADDVVVPSDPRRRGILLHTAFPVDPCTNLDDAPITDDLRRVLQRKQYSTLSLADRYSWPAVARGSNTLIVSHSADQPLSYLAPLVTHILYNSIFCSNTYNRGPIAVLLCPGWEKAQMLYDLLEEIKVTHVLHPVIVLLGVGKDEAKSVKIPKNCLLLVTTPFSLVLLLSCRCFMFMRLYHVVLDEADQLLTHAADQMVTILQHSQKVTFSEINASCPKQLIAVAKRWAGGMEGLVGTYMPSPFILITIPEEAALYGNVQQVSLLTLGSSKISVMLGALEFNPDISQKTLIVASSAQEVEDVFKVMKSKSAFCLRTHEGLTHQFDNVIQQWRKDIGPRSHVVLVTTAGCLECLGITDASCVIHYSFPTSRKLFGNRLLCMADNFRNLADRDQTESHRSLARSVLLISERNISHIVGVVRYMGRTNTLLPPVLLSFTQGVLVTREYEKTNRPLCSYLKSFGVCRDSSMCPDRHRLISQLDQSELPASGVIQVVPLYVKTASLLYGHIIGKDDGGFHIMTSEMASYYADRKPGAKEMLVGGLYAVEEDDVFHRVKILPVPDRHDGLFFRVQFIDVGKEQVLKSCQIRELPEQFHSLPSQAVEMIICHVKPVNAEKNWHPKVTRTIGQKIRGLVHQATAVLSLGNTVFVDPMVRVRQVPGLKTVINEYNIQSEILKTGMAVPNPDHVALLRALWQEEPSSGTEAVHIFGS</sequence>
<keyword evidence="9" id="KW-0744">Spermatogenesis</keyword>
<dbReference type="EC" id="3.6.4.13" evidence="1"/>
<evidence type="ECO:0000256" key="13">
    <source>
        <dbReference type="PROSITE-ProRule" id="PRU00723"/>
    </source>
</evidence>
<dbReference type="GO" id="GO:0003676">
    <property type="term" value="F:nucleic acid binding"/>
    <property type="evidence" value="ECO:0007669"/>
    <property type="project" value="InterPro"/>
</dbReference>
<evidence type="ECO:0000256" key="6">
    <source>
        <dbReference type="ARBA" id="ARBA00022801"/>
    </source>
</evidence>
<evidence type="ECO:0000256" key="10">
    <source>
        <dbReference type="ARBA" id="ARBA00023158"/>
    </source>
</evidence>
<evidence type="ECO:0000256" key="3">
    <source>
        <dbReference type="ARBA" id="ARBA00022737"/>
    </source>
</evidence>
<keyword evidence="10" id="KW-0943">RNA-mediated gene silencing</keyword>
<dbReference type="GO" id="GO:0008270">
    <property type="term" value="F:zinc ion binding"/>
    <property type="evidence" value="ECO:0007669"/>
    <property type="project" value="UniProtKB-KW"/>
</dbReference>
<feature type="domain" description="C3H1-type" evidence="15">
    <location>
        <begin position="890"/>
        <end position="918"/>
    </location>
</feature>
<dbReference type="InterPro" id="IPR011545">
    <property type="entry name" value="DEAD/DEAH_box_helicase_dom"/>
</dbReference>
<keyword evidence="7" id="KW-0347">Helicase</keyword>
<evidence type="ECO:0000256" key="11">
    <source>
        <dbReference type="ARBA" id="ARBA00023254"/>
    </source>
</evidence>
<dbReference type="CDD" id="cd20435">
    <property type="entry name" value="Tudor_TDRD12_rpt2"/>
    <property type="match status" value="1"/>
</dbReference>
<dbReference type="GO" id="GO:0042078">
    <property type="term" value="P:germ-line stem cell division"/>
    <property type="evidence" value="ECO:0007669"/>
    <property type="project" value="TreeGrafter"/>
</dbReference>
<dbReference type="PANTHER" id="PTHR22655">
    <property type="entry name" value="ATP-DEPENDENT RNA HELICASE TDRD12-RELATED"/>
    <property type="match status" value="1"/>
</dbReference>
<dbReference type="SUPFAM" id="SSF63748">
    <property type="entry name" value="Tudor/PWWP/MBT"/>
    <property type="match status" value="2"/>
</dbReference>
<evidence type="ECO:0000256" key="12">
    <source>
        <dbReference type="ARBA" id="ARBA00047984"/>
    </source>
</evidence>
<dbReference type="PROSITE" id="PS50103">
    <property type="entry name" value="ZF_C3H1"/>
    <property type="match status" value="1"/>
</dbReference>
<evidence type="ECO:0000256" key="7">
    <source>
        <dbReference type="ARBA" id="ARBA00022806"/>
    </source>
</evidence>
<dbReference type="InterPro" id="IPR002999">
    <property type="entry name" value="Tudor"/>
</dbReference>
<keyword evidence="13" id="KW-0863">Zinc-finger</keyword>
<dbReference type="AlphaFoldDB" id="A0A2K9QLB1"/>
<evidence type="ECO:0000256" key="14">
    <source>
        <dbReference type="SAM" id="MobiDB-lite"/>
    </source>
</evidence>
<name>A0A2K9QLB1_MONAL</name>
<keyword evidence="11" id="KW-0469">Meiosis</keyword>
<proteinExistence type="evidence at transcript level"/>
<evidence type="ECO:0000313" key="16">
    <source>
        <dbReference type="EMBL" id="AUR33460.1"/>
    </source>
</evidence>
<dbReference type="Gene3D" id="2.30.30.140">
    <property type="match status" value="2"/>
</dbReference>
<keyword evidence="2" id="KW-0217">Developmental protein</keyword>
<feature type="region of interest" description="Disordered" evidence="14">
    <location>
        <begin position="285"/>
        <end position="317"/>
    </location>
</feature>
<keyword evidence="8" id="KW-0067">ATP-binding</keyword>
<keyword evidence="13" id="KW-0479">Metal-binding</keyword>
<dbReference type="GO" id="GO:0005524">
    <property type="term" value="F:ATP binding"/>
    <property type="evidence" value="ECO:0007669"/>
    <property type="project" value="UniProtKB-KW"/>
</dbReference>
<dbReference type="InterPro" id="IPR000571">
    <property type="entry name" value="Znf_CCCH"/>
</dbReference>
<dbReference type="GO" id="GO:0007283">
    <property type="term" value="P:spermatogenesis"/>
    <property type="evidence" value="ECO:0007669"/>
    <property type="project" value="UniProtKB-KW"/>
</dbReference>
<dbReference type="SMART" id="SM00333">
    <property type="entry name" value="TUDOR"/>
    <property type="match status" value="2"/>
</dbReference>
<evidence type="ECO:0000256" key="5">
    <source>
        <dbReference type="ARBA" id="ARBA00022782"/>
    </source>
</evidence>
<evidence type="ECO:0000256" key="9">
    <source>
        <dbReference type="ARBA" id="ARBA00022871"/>
    </source>
</evidence>
<keyword evidence="4" id="KW-0547">Nucleotide-binding</keyword>
<keyword evidence="6" id="KW-0378">Hydrolase</keyword>